<feature type="compositionally biased region" description="Basic and acidic residues" evidence="1">
    <location>
        <begin position="1"/>
        <end position="13"/>
    </location>
</feature>
<sequence>MEAGRAYEKRTDETVPVAEEYPLSTDASATKAQESDLPSEDQEYRTVKKTVTTITTTRYVELPDAATKVEDEVKPSDLQPEEVSELIEEIPAVTKTVTTVTTTRLIEIPEAPCQEPLTSLATRVTTEKPADEEIFPAPVTETKTTSMEQRQGWEHGDVPRQADFPENRGVYEEYPDAEETTITTARYGIRESVDDIARHKEDESQKTVYYPPRAEAQEEYPPVTETVTTTIHYEITKKPEESPVSVLEQEKYQTVTEKDGTVPHFEQERSEELGKEIEAELKKAPESPISTAELEEYPPVTAFEREEYPIVTETVTTTTLYEMESPEEFEKRIEAEVPKAPDWQELDGITVCSCAWSTS</sequence>
<reference evidence="4" key="1">
    <citation type="submission" date="2017-02" db="UniProtKB">
        <authorList>
            <consortium name="WormBaseParasite"/>
        </authorList>
    </citation>
    <scope>IDENTIFICATION</scope>
</reference>
<keyword evidence="3" id="KW-1185">Reference proteome</keyword>
<evidence type="ECO:0000256" key="1">
    <source>
        <dbReference type="SAM" id="MobiDB-lite"/>
    </source>
</evidence>
<feature type="region of interest" description="Disordered" evidence="1">
    <location>
        <begin position="142"/>
        <end position="164"/>
    </location>
</feature>
<name>A0A0N4X5V7_HAEPC</name>
<dbReference type="Proteomes" id="UP000268014">
    <property type="component" value="Unassembled WGS sequence"/>
</dbReference>
<evidence type="ECO:0000313" key="2">
    <source>
        <dbReference type="EMBL" id="VDO79054.1"/>
    </source>
</evidence>
<feature type="region of interest" description="Disordered" evidence="1">
    <location>
        <begin position="1"/>
        <end position="43"/>
    </location>
</feature>
<gene>
    <name evidence="2" type="ORF">HPLM_LOCUS19741</name>
</gene>
<organism evidence="4">
    <name type="scientific">Haemonchus placei</name>
    <name type="common">Barber's pole worm</name>
    <dbReference type="NCBI Taxonomy" id="6290"/>
    <lineage>
        <taxon>Eukaryota</taxon>
        <taxon>Metazoa</taxon>
        <taxon>Ecdysozoa</taxon>
        <taxon>Nematoda</taxon>
        <taxon>Chromadorea</taxon>
        <taxon>Rhabditida</taxon>
        <taxon>Rhabditina</taxon>
        <taxon>Rhabditomorpha</taxon>
        <taxon>Strongyloidea</taxon>
        <taxon>Trichostrongylidae</taxon>
        <taxon>Haemonchus</taxon>
    </lineage>
</organism>
<dbReference type="OrthoDB" id="10679946at2759"/>
<proteinExistence type="predicted"/>
<reference evidence="2 3" key="2">
    <citation type="submission" date="2018-11" db="EMBL/GenBank/DDBJ databases">
        <authorList>
            <consortium name="Pathogen Informatics"/>
        </authorList>
    </citation>
    <scope>NUCLEOTIDE SEQUENCE [LARGE SCALE GENOMIC DNA]</scope>
    <source>
        <strain evidence="2 3">MHpl1</strain>
    </source>
</reference>
<accession>A0A0N4X5V7</accession>
<feature type="compositionally biased region" description="Basic and acidic residues" evidence="1">
    <location>
        <begin position="151"/>
        <end position="164"/>
    </location>
</feature>
<evidence type="ECO:0000313" key="4">
    <source>
        <dbReference type="WBParaSite" id="HPLM_0001974901-mRNA-1"/>
    </source>
</evidence>
<dbReference type="WBParaSite" id="HPLM_0001974901-mRNA-1">
    <property type="protein sequence ID" value="HPLM_0001974901-mRNA-1"/>
    <property type="gene ID" value="HPLM_0001974901"/>
</dbReference>
<protein>
    <submittedName>
        <fullName evidence="4">4_1_CTD domain-containing protein</fullName>
    </submittedName>
</protein>
<evidence type="ECO:0000313" key="3">
    <source>
        <dbReference type="Proteomes" id="UP000268014"/>
    </source>
</evidence>
<dbReference type="EMBL" id="UZAF01021556">
    <property type="protein sequence ID" value="VDO79054.1"/>
    <property type="molecule type" value="Genomic_DNA"/>
</dbReference>
<dbReference type="AlphaFoldDB" id="A0A0N4X5V7"/>